<dbReference type="Gene3D" id="1.20.1280.50">
    <property type="match status" value="1"/>
</dbReference>
<dbReference type="PROSITE" id="PS50181">
    <property type="entry name" value="FBOX"/>
    <property type="match status" value="1"/>
</dbReference>
<evidence type="ECO:0000313" key="2">
    <source>
        <dbReference type="EMBL" id="CAL1716714.1"/>
    </source>
</evidence>
<reference evidence="3" key="1">
    <citation type="submission" date="2024-04" db="EMBL/GenBank/DDBJ databases">
        <authorList>
            <person name="Shaw F."/>
            <person name="Minotto A."/>
        </authorList>
    </citation>
    <scope>NUCLEOTIDE SEQUENCE [LARGE SCALE GENOMIC DNA]</scope>
</reference>
<dbReference type="Proteomes" id="UP001497453">
    <property type="component" value="Chromosome 9"/>
</dbReference>
<keyword evidence="3" id="KW-1185">Reference proteome</keyword>
<protein>
    <recommendedName>
        <fullName evidence="1">F-box domain-containing protein</fullName>
    </recommendedName>
</protein>
<feature type="domain" description="F-box" evidence="1">
    <location>
        <begin position="80"/>
        <end position="126"/>
    </location>
</feature>
<dbReference type="Pfam" id="PF12937">
    <property type="entry name" value="F-box-like"/>
    <property type="match status" value="1"/>
</dbReference>
<dbReference type="SUPFAM" id="SSF81383">
    <property type="entry name" value="F-box domain"/>
    <property type="match status" value="1"/>
</dbReference>
<dbReference type="EMBL" id="OZ037952">
    <property type="protein sequence ID" value="CAL1716714.1"/>
    <property type="molecule type" value="Genomic_DNA"/>
</dbReference>
<organism evidence="2 3">
    <name type="scientific">Somion occarium</name>
    <dbReference type="NCBI Taxonomy" id="3059160"/>
    <lineage>
        <taxon>Eukaryota</taxon>
        <taxon>Fungi</taxon>
        <taxon>Dikarya</taxon>
        <taxon>Basidiomycota</taxon>
        <taxon>Agaricomycotina</taxon>
        <taxon>Agaricomycetes</taxon>
        <taxon>Polyporales</taxon>
        <taxon>Cerrenaceae</taxon>
        <taxon>Somion</taxon>
    </lineage>
</organism>
<name>A0ABP1EBY4_9APHY</name>
<dbReference type="SMART" id="SM00256">
    <property type="entry name" value="FBOX"/>
    <property type="match status" value="1"/>
</dbReference>
<proteinExistence type="predicted"/>
<sequence>MLEGWDSWATMFTMMRVVVKRRRAHYLRVTRFPSTCAYNPSFAAASYLILLWPRRKPRLPQAVSPTSSVVSSYTEGLREHMRIADLPEDILLNIAQFLSVQDILALKQTCRVLHAFGSTDYLWHRLIERFDLPIGIPSDVPIHALSSDELQRQTIKAIKLELNWRRAVPSIKQSRMILGPNREPFAHMELLREGNWLLTAQRYHRLLMTRFTTRMSVWSLKDVHQPYRVFSVEISGTYRSSTMALHHSSSFATLIVAFNEEDQELQEIHTFPLRGDSYSKAVTSPSVLKRLKLPPYTVPGYRVIQDVVLADGIIATTVAIFGDQGGVSFHILLASASKGLSQWVDPQFSQDLGSLKVRMHDKQIFILGQKSNTTIVRVYKLPQYVLGWDSATTLNDATSLVDLGSVVSEYSYSLPKGMISMTDELHVPRQFRLTIPIVMFDIAGAVIRGTREQSSGCAISFPYGRHGSNEEVTCTLLPCPDATSQQLGQIGATGHRMVWLEHDLETGRNRVMKFSMATERRKSIHGVLLPTQPHLPFALDACNALAFDEVSGRLCLAFYDGSLHVLDFV</sequence>
<accession>A0ABP1EBY4</accession>
<evidence type="ECO:0000259" key="1">
    <source>
        <dbReference type="PROSITE" id="PS50181"/>
    </source>
</evidence>
<evidence type="ECO:0000313" key="3">
    <source>
        <dbReference type="Proteomes" id="UP001497453"/>
    </source>
</evidence>
<dbReference type="InterPro" id="IPR001810">
    <property type="entry name" value="F-box_dom"/>
</dbReference>
<gene>
    <name evidence="2" type="ORF">GFSPODELE1_LOCUS10882</name>
</gene>
<dbReference type="InterPro" id="IPR036047">
    <property type="entry name" value="F-box-like_dom_sf"/>
</dbReference>